<dbReference type="AlphaFoldDB" id="A0A010YMV3"/>
<evidence type="ECO:0000313" key="2">
    <source>
        <dbReference type="Proteomes" id="UP000021053"/>
    </source>
</evidence>
<dbReference type="HOGENOM" id="CLU_166802_1_0_11"/>
<protein>
    <submittedName>
        <fullName evidence="1">NADH-dependent formate dehydrogenase delta subunit FdsD</fullName>
    </submittedName>
</protein>
<name>A0A010YMV3_9ACTN</name>
<keyword evidence="2" id="KW-1185">Reference proteome</keyword>
<evidence type="ECO:0000313" key="1">
    <source>
        <dbReference type="EMBL" id="EXG81545.1"/>
    </source>
</evidence>
<comment type="caution">
    <text evidence="1">The sequence shown here is derived from an EMBL/GenBank/DDBJ whole genome shotgun (WGS) entry which is preliminary data.</text>
</comment>
<dbReference type="InterPro" id="IPR021074">
    <property type="entry name" value="Formate_DH_dsu"/>
</dbReference>
<accession>A0A010YMV3</accession>
<dbReference type="EMBL" id="JFBT01000001">
    <property type="protein sequence ID" value="EXG81545.1"/>
    <property type="molecule type" value="Genomic_DNA"/>
</dbReference>
<proteinExistence type="predicted"/>
<dbReference type="PATRIC" id="fig|927661.3.peg.2625"/>
<sequence length="67" mass="7442">MSAVVPERRLIDDIARQFGHLPPDAAADAIADHVRRFWDPRMRARLLTLADDEGLDPLPAAAAARLR</sequence>
<dbReference type="Proteomes" id="UP000021053">
    <property type="component" value="Unassembled WGS sequence"/>
</dbReference>
<dbReference type="Pfam" id="PF11390">
    <property type="entry name" value="FdsD"/>
    <property type="match status" value="1"/>
</dbReference>
<dbReference type="RefSeq" id="WP_035850912.1">
    <property type="nucleotide sequence ID" value="NZ_KK073874.1"/>
</dbReference>
<organism evidence="1 2">
    <name type="scientific">Cryptosporangium arvum DSM 44712</name>
    <dbReference type="NCBI Taxonomy" id="927661"/>
    <lineage>
        <taxon>Bacteria</taxon>
        <taxon>Bacillati</taxon>
        <taxon>Actinomycetota</taxon>
        <taxon>Actinomycetes</taxon>
        <taxon>Cryptosporangiales</taxon>
        <taxon>Cryptosporangiaceae</taxon>
        <taxon>Cryptosporangium</taxon>
    </lineage>
</organism>
<reference evidence="1 2" key="1">
    <citation type="submission" date="2013-07" db="EMBL/GenBank/DDBJ databases">
        <authorList>
            <consortium name="DOE Joint Genome Institute"/>
            <person name="Eisen J."/>
            <person name="Huntemann M."/>
            <person name="Han J."/>
            <person name="Chen A."/>
            <person name="Kyrpides N."/>
            <person name="Mavromatis K."/>
            <person name="Markowitz V."/>
            <person name="Palaniappan K."/>
            <person name="Ivanova N."/>
            <person name="Schaumberg A."/>
            <person name="Pati A."/>
            <person name="Liolios K."/>
            <person name="Nordberg H.P."/>
            <person name="Cantor M.N."/>
            <person name="Hua S.X."/>
            <person name="Woyke T."/>
        </authorList>
    </citation>
    <scope>NUCLEOTIDE SEQUENCE [LARGE SCALE GENOMIC DNA]</scope>
    <source>
        <strain evidence="1 2">DSM 44712</strain>
    </source>
</reference>
<gene>
    <name evidence="1" type="ORF">CryarDRAFT_2661</name>
</gene>